<dbReference type="Proteomes" id="UP000289465">
    <property type="component" value="Unassembled WGS sequence"/>
</dbReference>
<dbReference type="NCBIfam" id="TIGR01891">
    <property type="entry name" value="amidohydrolases"/>
    <property type="match status" value="1"/>
</dbReference>
<dbReference type="OrthoDB" id="9781032at2"/>
<feature type="domain" description="Peptidase M20 dimerisation" evidence="3">
    <location>
        <begin position="192"/>
        <end position="287"/>
    </location>
</feature>
<dbReference type="AlphaFoldDB" id="A0A446CBW4"/>
<dbReference type="GO" id="GO:0050118">
    <property type="term" value="F:N-acetyldiaminopimelate deacetylase activity"/>
    <property type="evidence" value="ECO:0007669"/>
    <property type="project" value="UniProtKB-ARBA"/>
</dbReference>
<evidence type="ECO:0000313" key="5">
    <source>
        <dbReference type="Proteomes" id="UP000289465"/>
    </source>
</evidence>
<keyword evidence="1 4" id="KW-0378">Hydrolase</keyword>
<keyword evidence="2" id="KW-0464">Manganese</keyword>
<dbReference type="SUPFAM" id="SSF55031">
    <property type="entry name" value="Bacterial exopeptidase dimerisation domain"/>
    <property type="match status" value="1"/>
</dbReference>
<feature type="binding site" evidence="2">
    <location>
        <position position="167"/>
    </location>
    <ligand>
        <name>Mn(2+)</name>
        <dbReference type="ChEBI" id="CHEBI:29035"/>
        <label>2</label>
    </ligand>
</feature>
<dbReference type="Pfam" id="PF07687">
    <property type="entry name" value="M20_dimer"/>
    <property type="match status" value="1"/>
</dbReference>
<feature type="binding site" evidence="2">
    <location>
        <position position="364"/>
    </location>
    <ligand>
        <name>Mn(2+)</name>
        <dbReference type="ChEBI" id="CHEBI:29035"/>
        <label>2</label>
    </ligand>
</feature>
<feature type="binding site" evidence="2">
    <location>
        <position position="141"/>
    </location>
    <ligand>
        <name>Mn(2+)</name>
        <dbReference type="ChEBI" id="CHEBI:29035"/>
        <label>2</label>
    </ligand>
</feature>
<evidence type="ECO:0000256" key="1">
    <source>
        <dbReference type="ARBA" id="ARBA00022801"/>
    </source>
</evidence>
<sequence>MKNPHRSIVPGLLDSFDEMKRIRHDIHQHPELGYQERRTGAIVADCLERWGYRVRRGVGGTGVVGTLRAGKGKRSIGLRADMDALPIGEASGQSYSSVNEGVMHACGHDGHTAILLAAAKQLAADRAFSGTLNLIFQPAEEGGAGALAMLNDGLFDQAPCDSVYALHNYPTPTLKFGQMAIGAGAIMASVDSFIVVVSGRGGHAASPHFTRDPIVISASIIQALQTIVSRNLSPYDCAVVSVTSIHAEGAFNVIPGELEMKLSVRTYDEAQRSLILSRIRDIVQSQAACFGANAQIKEAGAHYPVLVNAEEPAREAREVALRHFGENSVVDHPPIMAADDFAFMAQRVPGCYINIGAGEGAALHNARYDFNDDLILVGGSFWVHLAQTLLR</sequence>
<protein>
    <submittedName>
        <fullName evidence="4">Putative hydrolase YxeP</fullName>
        <ecNumber evidence="4">3.-.-.-</ecNumber>
    </submittedName>
</protein>
<dbReference type="InterPro" id="IPR036264">
    <property type="entry name" value="Bact_exopeptidase_dim_dom"/>
</dbReference>
<evidence type="ECO:0000256" key="2">
    <source>
        <dbReference type="PIRSR" id="PIRSR005962-1"/>
    </source>
</evidence>
<dbReference type="InterPro" id="IPR011650">
    <property type="entry name" value="Peptidase_M20_dimer"/>
</dbReference>
<dbReference type="GO" id="GO:0046872">
    <property type="term" value="F:metal ion binding"/>
    <property type="evidence" value="ECO:0007669"/>
    <property type="project" value="UniProtKB-KW"/>
</dbReference>
<reference evidence="4 5" key="1">
    <citation type="submission" date="2018-07" db="EMBL/GenBank/DDBJ databases">
        <authorList>
            <person name="Peeters C."/>
        </authorList>
    </citation>
    <scope>NUCLEOTIDE SEQUENCE [LARGE SCALE GENOMIC DNA]</scope>
    <source>
        <strain evidence="4 5">LMG 30378</strain>
    </source>
</reference>
<dbReference type="PANTHER" id="PTHR11014:SF63">
    <property type="entry name" value="METALLOPEPTIDASE, PUTATIVE (AFU_ORTHOLOGUE AFUA_6G09600)-RELATED"/>
    <property type="match status" value="1"/>
</dbReference>
<proteinExistence type="predicted"/>
<dbReference type="InterPro" id="IPR017439">
    <property type="entry name" value="Amidohydrolase"/>
</dbReference>
<dbReference type="PANTHER" id="PTHR11014">
    <property type="entry name" value="PEPTIDASE M20 FAMILY MEMBER"/>
    <property type="match status" value="1"/>
</dbReference>
<gene>
    <name evidence="4" type="primary">yxeP_3</name>
    <name evidence="4" type="ORF">AVE30378_01510</name>
</gene>
<dbReference type="Gene3D" id="3.30.70.360">
    <property type="match status" value="1"/>
</dbReference>
<dbReference type="EMBL" id="UFQC01000006">
    <property type="protein sequence ID" value="SSW65348.1"/>
    <property type="molecule type" value="Genomic_DNA"/>
</dbReference>
<dbReference type="RefSeq" id="WP_129240163.1">
    <property type="nucleotide sequence ID" value="NZ_UFQC01000006.1"/>
</dbReference>
<evidence type="ECO:0000259" key="3">
    <source>
        <dbReference type="Pfam" id="PF07687"/>
    </source>
</evidence>
<feature type="binding site" evidence="2">
    <location>
        <position position="106"/>
    </location>
    <ligand>
        <name>Mn(2+)</name>
        <dbReference type="ChEBI" id="CHEBI:29035"/>
        <label>2</label>
    </ligand>
</feature>
<feature type="binding site" evidence="2">
    <location>
        <position position="108"/>
    </location>
    <ligand>
        <name>Mn(2+)</name>
        <dbReference type="ChEBI" id="CHEBI:29035"/>
        <label>2</label>
    </ligand>
</feature>
<dbReference type="EC" id="3.-.-.-" evidence="4"/>
<evidence type="ECO:0000313" key="4">
    <source>
        <dbReference type="EMBL" id="SSW65348.1"/>
    </source>
</evidence>
<dbReference type="InterPro" id="IPR002933">
    <property type="entry name" value="Peptidase_M20"/>
</dbReference>
<accession>A0A446CBW4</accession>
<organism evidence="4 5">
    <name type="scientific">Achromobacter veterisilvae</name>
    <dbReference type="NCBI Taxonomy" id="2069367"/>
    <lineage>
        <taxon>Bacteria</taxon>
        <taxon>Pseudomonadati</taxon>
        <taxon>Pseudomonadota</taxon>
        <taxon>Betaproteobacteria</taxon>
        <taxon>Burkholderiales</taxon>
        <taxon>Alcaligenaceae</taxon>
        <taxon>Achromobacter</taxon>
    </lineage>
</organism>
<dbReference type="PIRSF" id="PIRSF005962">
    <property type="entry name" value="Pept_M20D_amidohydro"/>
    <property type="match status" value="1"/>
</dbReference>
<dbReference type="SUPFAM" id="SSF53187">
    <property type="entry name" value="Zn-dependent exopeptidases"/>
    <property type="match status" value="1"/>
</dbReference>
<dbReference type="GO" id="GO:0019877">
    <property type="term" value="P:diaminopimelate biosynthetic process"/>
    <property type="evidence" value="ECO:0007669"/>
    <property type="project" value="UniProtKB-ARBA"/>
</dbReference>
<name>A0A446CBW4_9BURK</name>
<dbReference type="FunFam" id="3.30.70.360:FF:000001">
    <property type="entry name" value="N-acetyldiaminopimelate deacetylase"/>
    <property type="match status" value="1"/>
</dbReference>
<comment type="cofactor">
    <cofactor evidence="2">
        <name>Mn(2+)</name>
        <dbReference type="ChEBI" id="CHEBI:29035"/>
    </cofactor>
    <text evidence="2">The Mn(2+) ion enhances activity.</text>
</comment>
<dbReference type="Gene3D" id="3.40.630.10">
    <property type="entry name" value="Zn peptidases"/>
    <property type="match status" value="1"/>
</dbReference>
<dbReference type="Pfam" id="PF01546">
    <property type="entry name" value="Peptidase_M20"/>
    <property type="match status" value="1"/>
</dbReference>
<keyword evidence="2" id="KW-0479">Metal-binding</keyword>